<dbReference type="RefSeq" id="WP_073793977.1">
    <property type="nucleotide sequence ID" value="NZ_CP109290.1"/>
</dbReference>
<keyword evidence="4" id="KW-0732">Signal</keyword>
<evidence type="ECO:0000313" key="6">
    <source>
        <dbReference type="Proteomes" id="UP000186455"/>
    </source>
</evidence>
<feature type="chain" id="PRO_5038708190" evidence="4">
    <location>
        <begin position="30"/>
        <end position="397"/>
    </location>
</feature>
<dbReference type="PANTHER" id="PTHR10272:SF0">
    <property type="entry name" value="PLATELET-ACTIVATING FACTOR ACETYLHYDROLASE"/>
    <property type="match status" value="1"/>
</dbReference>
<dbReference type="Pfam" id="PF03403">
    <property type="entry name" value="PAF-AH_p_II"/>
    <property type="match status" value="1"/>
</dbReference>
<dbReference type="SUPFAM" id="SSF53474">
    <property type="entry name" value="alpha/beta-Hydrolases"/>
    <property type="match status" value="1"/>
</dbReference>
<protein>
    <submittedName>
        <fullName evidence="5">Acetylhydrolase</fullName>
    </submittedName>
</protein>
<comment type="caution">
    <text evidence="5">The sequence shown here is derived from an EMBL/GenBank/DDBJ whole genome shotgun (WGS) entry which is preliminary data.</text>
</comment>
<evidence type="ECO:0000256" key="3">
    <source>
        <dbReference type="ARBA" id="ARBA00023098"/>
    </source>
</evidence>
<sequence length="397" mass="41728">MIRMSRAATAAALTMSLALPLGMVGTAAAQDTSASGAPAPAASAAFPQLPAPTGKYGVGSKVLHLVDRDRGDPWVPTADGRELMVSLHYPAARPGKGGTGTARYATLDEARLMAEGFEMSGAVPADRLSGMRTHSKPDAPVSKGRYPLVILSPGFGAARWTQTNLAEDLASRGYVVASLDHAYESYGTSVPGGRTLTCVSCHAVDQGGVPLSVVTTTRAKDVSFVLDRLTGPDPVWRHSGVIDKRRVGMAGHSIGGASAATAMVGDHRVRAGINMDGAFWEKLPAGGLKGRPFMLLGTDDEVHRPGGTDRTWDETWPGLNGWKRWLTVSGSNHGTFSDTPVIGEHFGLPGEPYPAARAIAITRTYVSAFFDQHLRGTPRAVLAGPTAANPEVKFQNP</sequence>
<organism evidence="5 6">
    <name type="scientific">Streptomyces uncialis</name>
    <dbReference type="NCBI Taxonomy" id="1048205"/>
    <lineage>
        <taxon>Bacteria</taxon>
        <taxon>Bacillati</taxon>
        <taxon>Actinomycetota</taxon>
        <taxon>Actinomycetes</taxon>
        <taxon>Kitasatosporales</taxon>
        <taxon>Streptomycetaceae</taxon>
        <taxon>Streptomyces</taxon>
    </lineage>
</organism>
<evidence type="ECO:0000313" key="5">
    <source>
        <dbReference type="EMBL" id="OKH91243.1"/>
    </source>
</evidence>
<gene>
    <name evidence="5" type="ORF">AB852_33015</name>
</gene>
<dbReference type="AlphaFoldDB" id="A0A1Q4V090"/>
<keyword evidence="1 5" id="KW-0378">Hydrolase</keyword>
<name>A0A1Q4V090_9ACTN</name>
<reference evidence="5 6" key="1">
    <citation type="submission" date="2015-06" db="EMBL/GenBank/DDBJ databases">
        <title>Cloning and characterization of the uncialamcin biosynthetic gene cluster.</title>
        <authorList>
            <person name="Yan X."/>
            <person name="Huang T."/>
            <person name="Ge H."/>
            <person name="Shen B."/>
        </authorList>
    </citation>
    <scope>NUCLEOTIDE SEQUENCE [LARGE SCALE GENOMIC DNA]</scope>
    <source>
        <strain evidence="5 6">DCA2648</strain>
    </source>
</reference>
<dbReference type="GO" id="GO:0016042">
    <property type="term" value="P:lipid catabolic process"/>
    <property type="evidence" value="ECO:0007669"/>
    <property type="project" value="UniProtKB-KW"/>
</dbReference>
<dbReference type="Gene3D" id="3.40.50.1820">
    <property type="entry name" value="alpha/beta hydrolase"/>
    <property type="match status" value="1"/>
</dbReference>
<dbReference type="Proteomes" id="UP000186455">
    <property type="component" value="Unassembled WGS sequence"/>
</dbReference>
<keyword evidence="3" id="KW-0443">Lipid metabolism</keyword>
<accession>A0A1Q4V090</accession>
<evidence type="ECO:0000256" key="4">
    <source>
        <dbReference type="SAM" id="SignalP"/>
    </source>
</evidence>
<dbReference type="GeneID" id="96794700"/>
<proteinExistence type="predicted"/>
<keyword evidence="2" id="KW-0442">Lipid degradation</keyword>
<evidence type="ECO:0000256" key="2">
    <source>
        <dbReference type="ARBA" id="ARBA00022963"/>
    </source>
</evidence>
<dbReference type="InterPro" id="IPR029058">
    <property type="entry name" value="AB_hydrolase_fold"/>
</dbReference>
<dbReference type="GO" id="GO:0003847">
    <property type="term" value="F:1-alkyl-2-acetylglycerophosphocholine esterase activity"/>
    <property type="evidence" value="ECO:0007669"/>
    <property type="project" value="TreeGrafter"/>
</dbReference>
<dbReference type="STRING" id="1048205.AB852_33015"/>
<evidence type="ECO:0000256" key="1">
    <source>
        <dbReference type="ARBA" id="ARBA00022801"/>
    </source>
</evidence>
<dbReference type="EMBL" id="LFBV01000010">
    <property type="protein sequence ID" value="OKH91243.1"/>
    <property type="molecule type" value="Genomic_DNA"/>
</dbReference>
<feature type="signal peptide" evidence="4">
    <location>
        <begin position="1"/>
        <end position="29"/>
    </location>
</feature>
<dbReference type="PANTHER" id="PTHR10272">
    <property type="entry name" value="PLATELET-ACTIVATING FACTOR ACETYLHYDROLASE"/>
    <property type="match status" value="1"/>
</dbReference>
<keyword evidence="6" id="KW-1185">Reference proteome</keyword>